<proteinExistence type="predicted"/>
<name>W9SB07_9ROSA</name>
<gene>
    <name evidence="1" type="ORF">L484_015714</name>
</gene>
<dbReference type="Proteomes" id="UP000030645">
    <property type="component" value="Unassembled WGS sequence"/>
</dbReference>
<protein>
    <submittedName>
        <fullName evidence="1">Uncharacterized protein</fullName>
    </submittedName>
</protein>
<accession>W9SB07</accession>
<sequence length="51" mass="5450">MRPNSILVDGDGDEAFRDEFLGMEGQATCSVAADGRCGELLPQRSMSASEE</sequence>
<dbReference type="EMBL" id="KE345900">
    <property type="protein sequence ID" value="EXC20036.1"/>
    <property type="molecule type" value="Genomic_DNA"/>
</dbReference>
<evidence type="ECO:0000313" key="1">
    <source>
        <dbReference type="EMBL" id="EXC20036.1"/>
    </source>
</evidence>
<dbReference type="AlphaFoldDB" id="W9SB07"/>
<reference evidence="2" key="1">
    <citation type="submission" date="2013-01" db="EMBL/GenBank/DDBJ databases">
        <title>Draft Genome Sequence of a Mulberry Tree, Morus notabilis C.K. Schneid.</title>
        <authorList>
            <person name="He N."/>
            <person name="Zhao S."/>
        </authorList>
    </citation>
    <scope>NUCLEOTIDE SEQUENCE</scope>
</reference>
<keyword evidence="2" id="KW-1185">Reference proteome</keyword>
<evidence type="ECO:0000313" key="2">
    <source>
        <dbReference type="Proteomes" id="UP000030645"/>
    </source>
</evidence>
<organism evidence="1 2">
    <name type="scientific">Morus notabilis</name>
    <dbReference type="NCBI Taxonomy" id="981085"/>
    <lineage>
        <taxon>Eukaryota</taxon>
        <taxon>Viridiplantae</taxon>
        <taxon>Streptophyta</taxon>
        <taxon>Embryophyta</taxon>
        <taxon>Tracheophyta</taxon>
        <taxon>Spermatophyta</taxon>
        <taxon>Magnoliopsida</taxon>
        <taxon>eudicotyledons</taxon>
        <taxon>Gunneridae</taxon>
        <taxon>Pentapetalae</taxon>
        <taxon>rosids</taxon>
        <taxon>fabids</taxon>
        <taxon>Rosales</taxon>
        <taxon>Moraceae</taxon>
        <taxon>Moreae</taxon>
        <taxon>Morus</taxon>
    </lineage>
</organism>